<dbReference type="OrthoDB" id="9810827at2"/>
<gene>
    <name evidence="1" type="ORF">D6851_13055</name>
</gene>
<dbReference type="SUPFAM" id="SSF55961">
    <property type="entry name" value="Bet v1-like"/>
    <property type="match status" value="1"/>
</dbReference>
<reference evidence="1 2" key="1">
    <citation type="submission" date="2018-09" db="EMBL/GenBank/DDBJ databases">
        <title>Altererythrobacter spongiae sp. nov., isolated from a marine sponge.</title>
        <authorList>
            <person name="Zhuang L."/>
            <person name="Luo L."/>
        </authorList>
    </citation>
    <scope>NUCLEOTIDE SEQUENCE [LARGE SCALE GENOMIC DNA]</scope>
    <source>
        <strain evidence="1 2">HN-Y73</strain>
    </source>
</reference>
<organism evidence="1 2">
    <name type="scientific">Altericroceibacterium spongiae</name>
    <dbReference type="NCBI Taxonomy" id="2320269"/>
    <lineage>
        <taxon>Bacteria</taxon>
        <taxon>Pseudomonadati</taxon>
        <taxon>Pseudomonadota</taxon>
        <taxon>Alphaproteobacteria</taxon>
        <taxon>Sphingomonadales</taxon>
        <taxon>Erythrobacteraceae</taxon>
        <taxon>Altericroceibacterium</taxon>
    </lineage>
</organism>
<name>A0A420EFH2_9SPHN</name>
<protein>
    <recommendedName>
        <fullName evidence="3">Polyketide cyclase</fullName>
    </recommendedName>
</protein>
<dbReference type="AlphaFoldDB" id="A0A420EFH2"/>
<sequence>MGFVHRIDIDAPAGIVFAFYEDVGGWPDWDRDVQAVDLPGGLKGGATGWLKAPRGPRVKIRVAELVPGRSFIMESRLPFCRLQFGHDLQPDTRGTVASHWVQFLGPLAFLFRRLMSKSIRASLPETLLGLKRVSEGKIVEGTR</sequence>
<dbReference type="EMBL" id="RAPF01000006">
    <property type="protein sequence ID" value="RKF19449.1"/>
    <property type="molecule type" value="Genomic_DNA"/>
</dbReference>
<evidence type="ECO:0000313" key="2">
    <source>
        <dbReference type="Proteomes" id="UP000284395"/>
    </source>
</evidence>
<comment type="caution">
    <text evidence="1">The sequence shown here is derived from an EMBL/GenBank/DDBJ whole genome shotgun (WGS) entry which is preliminary data.</text>
</comment>
<accession>A0A420EFH2</accession>
<dbReference type="InterPro" id="IPR019587">
    <property type="entry name" value="Polyketide_cyclase/dehydratase"/>
</dbReference>
<dbReference type="Pfam" id="PF10604">
    <property type="entry name" value="Polyketide_cyc2"/>
    <property type="match status" value="1"/>
</dbReference>
<evidence type="ECO:0008006" key="3">
    <source>
        <dbReference type="Google" id="ProtNLM"/>
    </source>
</evidence>
<dbReference type="RefSeq" id="WP_120325391.1">
    <property type="nucleotide sequence ID" value="NZ_RAPF01000006.1"/>
</dbReference>
<dbReference type="InterPro" id="IPR023393">
    <property type="entry name" value="START-like_dom_sf"/>
</dbReference>
<evidence type="ECO:0000313" key="1">
    <source>
        <dbReference type="EMBL" id="RKF19449.1"/>
    </source>
</evidence>
<proteinExistence type="predicted"/>
<dbReference type="Proteomes" id="UP000284395">
    <property type="component" value="Unassembled WGS sequence"/>
</dbReference>
<dbReference type="Gene3D" id="3.30.530.20">
    <property type="match status" value="1"/>
</dbReference>
<keyword evidence="2" id="KW-1185">Reference proteome</keyword>